<accession>A0ACB9DYL9</accession>
<dbReference type="EMBL" id="CM042012">
    <property type="protein sequence ID" value="KAI3751839.1"/>
    <property type="molecule type" value="Genomic_DNA"/>
</dbReference>
<proteinExistence type="predicted"/>
<gene>
    <name evidence="1" type="ORF">L2E82_22930</name>
</gene>
<protein>
    <submittedName>
        <fullName evidence="1">Uncharacterized protein</fullName>
    </submittedName>
</protein>
<comment type="caution">
    <text evidence="1">The sequence shown here is derived from an EMBL/GenBank/DDBJ whole genome shotgun (WGS) entry which is preliminary data.</text>
</comment>
<evidence type="ECO:0000313" key="1">
    <source>
        <dbReference type="EMBL" id="KAI3751839.1"/>
    </source>
</evidence>
<reference evidence="1 2" key="2">
    <citation type="journal article" date="2022" name="Mol. Ecol. Resour.">
        <title>The genomes of chicory, endive, great burdock and yacon provide insights into Asteraceae paleo-polyploidization history and plant inulin production.</title>
        <authorList>
            <person name="Fan W."/>
            <person name="Wang S."/>
            <person name="Wang H."/>
            <person name="Wang A."/>
            <person name="Jiang F."/>
            <person name="Liu H."/>
            <person name="Zhao H."/>
            <person name="Xu D."/>
            <person name="Zhang Y."/>
        </authorList>
    </citation>
    <scope>NUCLEOTIDE SEQUENCE [LARGE SCALE GENOMIC DNA]</scope>
    <source>
        <strain evidence="2">cv. Punajuju</strain>
        <tissue evidence="1">Leaves</tissue>
    </source>
</reference>
<sequence length="382" mass="43093">MSLLPRSIPNSLLIAGDDENDDDRPTAANDDNHHHPQSVPEQEFNGDEDGSDPQTLTTRVKGDLSDLTDSLARQLFGVASFLAPPPPPPPPPLPPLPLHHSSRSDTSVSNREPGDPSVSREEDRDDISNSNCEESRFGGETGISNSCTFPNDDQAQNDTHFVGVTDEVLSFAMNIAHHPETWLDFPLSEEEDSDDFEMSDTQWNHATMVEHLVPRLSALRIELCPIHMSESYFWMVYFVLLHSRLNKRDAHLLSTPQIVAARSMWMKELQRQTKSLLEGNNWDMSDVIATSSTTHDTSAWKETDLKSDDATVSKTWSQKVPNEKYDDDEDDNWIHENKSELDGYNGSDRDHEDISFSDLEDDDCTLPVRSDPRWRLVIPKSS</sequence>
<evidence type="ECO:0000313" key="2">
    <source>
        <dbReference type="Proteomes" id="UP001055811"/>
    </source>
</evidence>
<name>A0ACB9DYL9_CICIN</name>
<organism evidence="1 2">
    <name type="scientific">Cichorium intybus</name>
    <name type="common">Chicory</name>
    <dbReference type="NCBI Taxonomy" id="13427"/>
    <lineage>
        <taxon>Eukaryota</taxon>
        <taxon>Viridiplantae</taxon>
        <taxon>Streptophyta</taxon>
        <taxon>Embryophyta</taxon>
        <taxon>Tracheophyta</taxon>
        <taxon>Spermatophyta</taxon>
        <taxon>Magnoliopsida</taxon>
        <taxon>eudicotyledons</taxon>
        <taxon>Gunneridae</taxon>
        <taxon>Pentapetalae</taxon>
        <taxon>asterids</taxon>
        <taxon>campanulids</taxon>
        <taxon>Asterales</taxon>
        <taxon>Asteraceae</taxon>
        <taxon>Cichorioideae</taxon>
        <taxon>Cichorieae</taxon>
        <taxon>Cichoriinae</taxon>
        <taxon>Cichorium</taxon>
    </lineage>
</organism>
<keyword evidence="2" id="KW-1185">Reference proteome</keyword>
<dbReference type="Proteomes" id="UP001055811">
    <property type="component" value="Linkage Group LG04"/>
</dbReference>
<reference evidence="2" key="1">
    <citation type="journal article" date="2022" name="Mol. Ecol. Resour.">
        <title>The genomes of chicory, endive, great burdock and yacon provide insights into Asteraceae palaeo-polyploidization history and plant inulin production.</title>
        <authorList>
            <person name="Fan W."/>
            <person name="Wang S."/>
            <person name="Wang H."/>
            <person name="Wang A."/>
            <person name="Jiang F."/>
            <person name="Liu H."/>
            <person name="Zhao H."/>
            <person name="Xu D."/>
            <person name="Zhang Y."/>
        </authorList>
    </citation>
    <scope>NUCLEOTIDE SEQUENCE [LARGE SCALE GENOMIC DNA]</scope>
    <source>
        <strain evidence="2">cv. Punajuju</strain>
    </source>
</reference>